<dbReference type="EMBL" id="JACRSW010000027">
    <property type="protein sequence ID" value="MBC8557494.1"/>
    <property type="molecule type" value="Genomic_DNA"/>
</dbReference>
<dbReference type="InterPro" id="IPR036390">
    <property type="entry name" value="WH_DNA-bd_sf"/>
</dbReference>
<gene>
    <name evidence="6" type="ORF">H8700_07215</name>
</gene>
<comment type="similarity">
    <text evidence="1">Belongs to the LysR transcriptional regulatory family.</text>
</comment>
<dbReference type="InterPro" id="IPR036388">
    <property type="entry name" value="WH-like_DNA-bd_sf"/>
</dbReference>
<dbReference type="SUPFAM" id="SSF53850">
    <property type="entry name" value="Periplasmic binding protein-like II"/>
    <property type="match status" value="1"/>
</dbReference>
<evidence type="ECO:0000256" key="4">
    <source>
        <dbReference type="ARBA" id="ARBA00023163"/>
    </source>
</evidence>
<dbReference type="Gene3D" id="1.10.10.10">
    <property type="entry name" value="Winged helix-like DNA-binding domain superfamily/Winged helix DNA-binding domain"/>
    <property type="match status" value="1"/>
</dbReference>
<proteinExistence type="inferred from homology"/>
<evidence type="ECO:0000256" key="1">
    <source>
        <dbReference type="ARBA" id="ARBA00009437"/>
    </source>
</evidence>
<feature type="domain" description="HTH lysR-type" evidence="5">
    <location>
        <begin position="1"/>
        <end position="58"/>
    </location>
</feature>
<dbReference type="PANTHER" id="PTHR30419:SF28">
    <property type="entry name" value="HTH-TYPE TRANSCRIPTIONAL REGULATOR BSDA"/>
    <property type="match status" value="1"/>
</dbReference>
<dbReference type="InterPro" id="IPR050950">
    <property type="entry name" value="HTH-type_LysR_regulators"/>
</dbReference>
<dbReference type="SUPFAM" id="SSF46785">
    <property type="entry name" value="Winged helix' DNA-binding domain"/>
    <property type="match status" value="1"/>
</dbReference>
<dbReference type="Pfam" id="PF00126">
    <property type="entry name" value="HTH_1"/>
    <property type="match status" value="1"/>
</dbReference>
<keyword evidence="3" id="KW-0238">DNA-binding</keyword>
<evidence type="ECO:0000313" key="6">
    <source>
        <dbReference type="EMBL" id="MBC8557494.1"/>
    </source>
</evidence>
<evidence type="ECO:0000313" key="7">
    <source>
        <dbReference type="Proteomes" id="UP000637513"/>
    </source>
</evidence>
<keyword evidence="4" id="KW-0804">Transcription</keyword>
<evidence type="ECO:0000256" key="2">
    <source>
        <dbReference type="ARBA" id="ARBA00023015"/>
    </source>
</evidence>
<comment type="caution">
    <text evidence="6">The sequence shown here is derived from an EMBL/GenBank/DDBJ whole genome shotgun (WGS) entry which is preliminary data.</text>
</comment>
<dbReference type="Proteomes" id="UP000637513">
    <property type="component" value="Unassembled WGS sequence"/>
</dbReference>
<sequence length="296" mass="33293">MTLLTYQVFKTVADQGSFRKAADILGLTPSAISHTISAMESELGFSVLNRSKSGVTLTNYGEHLLPYVNAVLNSDESLWQAIAEFNGLKQGKVKVGCFSSICTNWLPSILHSFQNEYPGISIEVFQGTYDDVIYWLKNGVVDLGFLSVSSAKDIPIEPLYKDPLLCVVPKGTPKREPEEYMGIDEMRNHQFVTQRESTDADIQNFLKENDLNIQSNYHVVDDLSTVALVEHGFGICIMPAITMNDIPYQVDCYPVKPDAYRIIGIAAMNKEFMAPAVRTMYNHVLEQYQQEEWRKG</sequence>
<evidence type="ECO:0000259" key="5">
    <source>
        <dbReference type="PROSITE" id="PS50931"/>
    </source>
</evidence>
<protein>
    <submittedName>
        <fullName evidence="6">LysR family transcriptional regulator</fullName>
    </submittedName>
</protein>
<accession>A0ABR7MUM4</accession>
<dbReference type="Pfam" id="PF03466">
    <property type="entry name" value="LysR_substrate"/>
    <property type="match status" value="1"/>
</dbReference>
<dbReference type="InterPro" id="IPR000847">
    <property type="entry name" value="LysR_HTH_N"/>
</dbReference>
<organism evidence="6 7">
    <name type="scientific">Jutongia hominis</name>
    <dbReference type="NCBI Taxonomy" id="2763664"/>
    <lineage>
        <taxon>Bacteria</taxon>
        <taxon>Bacillati</taxon>
        <taxon>Bacillota</taxon>
        <taxon>Clostridia</taxon>
        <taxon>Lachnospirales</taxon>
        <taxon>Lachnospiraceae</taxon>
        <taxon>Jutongia</taxon>
    </lineage>
</organism>
<keyword evidence="7" id="KW-1185">Reference proteome</keyword>
<dbReference type="InterPro" id="IPR005119">
    <property type="entry name" value="LysR_subst-bd"/>
</dbReference>
<dbReference type="RefSeq" id="WP_249304723.1">
    <property type="nucleotide sequence ID" value="NZ_JACRSW010000027.1"/>
</dbReference>
<dbReference type="PROSITE" id="PS50931">
    <property type="entry name" value="HTH_LYSR"/>
    <property type="match status" value="1"/>
</dbReference>
<dbReference type="Gene3D" id="3.40.190.290">
    <property type="match status" value="1"/>
</dbReference>
<name>A0ABR7MUM4_9FIRM</name>
<keyword evidence="2" id="KW-0805">Transcription regulation</keyword>
<reference evidence="6 7" key="1">
    <citation type="submission" date="2020-08" db="EMBL/GenBank/DDBJ databases">
        <title>Genome public.</title>
        <authorList>
            <person name="Liu C."/>
            <person name="Sun Q."/>
        </authorList>
    </citation>
    <scope>NUCLEOTIDE SEQUENCE [LARGE SCALE GENOMIC DNA]</scope>
    <source>
        <strain evidence="6 7">BX3</strain>
    </source>
</reference>
<dbReference type="CDD" id="cd05466">
    <property type="entry name" value="PBP2_LTTR_substrate"/>
    <property type="match status" value="1"/>
</dbReference>
<evidence type="ECO:0000256" key="3">
    <source>
        <dbReference type="ARBA" id="ARBA00023125"/>
    </source>
</evidence>
<dbReference type="PANTHER" id="PTHR30419">
    <property type="entry name" value="HTH-TYPE TRANSCRIPTIONAL REGULATOR YBHD"/>
    <property type="match status" value="1"/>
</dbReference>